<dbReference type="EMBL" id="BAAAOA010000029">
    <property type="protein sequence ID" value="GAA1765230.1"/>
    <property type="molecule type" value="Genomic_DNA"/>
</dbReference>
<keyword evidence="2" id="KW-1185">Reference proteome</keyword>
<sequence>MTDTERARERPGGRVRRSCPHWCVSGHGVHRGEEDWLHQGEPLMVARGVVARLCMSVNPDTGAVDGPYVLVGTTEHTLSEAEALGAALVALARTGTGPTPP</sequence>
<accession>A0ABN2KUJ0</accession>
<dbReference type="RefSeq" id="WP_344122968.1">
    <property type="nucleotide sequence ID" value="NZ_BAAAOA010000029.1"/>
</dbReference>
<organism evidence="1 2">
    <name type="scientific">Kocuria aegyptia</name>
    <dbReference type="NCBI Taxonomy" id="330943"/>
    <lineage>
        <taxon>Bacteria</taxon>
        <taxon>Bacillati</taxon>
        <taxon>Actinomycetota</taxon>
        <taxon>Actinomycetes</taxon>
        <taxon>Micrococcales</taxon>
        <taxon>Micrococcaceae</taxon>
        <taxon>Kocuria</taxon>
    </lineage>
</organism>
<comment type="caution">
    <text evidence="1">The sequence shown here is derived from an EMBL/GenBank/DDBJ whole genome shotgun (WGS) entry which is preliminary data.</text>
</comment>
<evidence type="ECO:0000313" key="1">
    <source>
        <dbReference type="EMBL" id="GAA1765230.1"/>
    </source>
</evidence>
<protein>
    <submittedName>
        <fullName evidence="1">Uncharacterized protein</fullName>
    </submittedName>
</protein>
<evidence type="ECO:0000313" key="2">
    <source>
        <dbReference type="Proteomes" id="UP001501204"/>
    </source>
</evidence>
<gene>
    <name evidence="1" type="ORF">GCM10009767_24850</name>
</gene>
<proteinExistence type="predicted"/>
<dbReference type="Proteomes" id="UP001501204">
    <property type="component" value="Unassembled WGS sequence"/>
</dbReference>
<dbReference type="InterPro" id="IPR054202">
    <property type="entry name" value="DUF6907"/>
</dbReference>
<reference evidence="1 2" key="1">
    <citation type="journal article" date="2019" name="Int. J. Syst. Evol. Microbiol.">
        <title>The Global Catalogue of Microorganisms (GCM) 10K type strain sequencing project: providing services to taxonomists for standard genome sequencing and annotation.</title>
        <authorList>
            <consortium name="The Broad Institute Genomics Platform"/>
            <consortium name="The Broad Institute Genome Sequencing Center for Infectious Disease"/>
            <person name="Wu L."/>
            <person name="Ma J."/>
        </authorList>
    </citation>
    <scope>NUCLEOTIDE SEQUENCE [LARGE SCALE GENOMIC DNA]</scope>
    <source>
        <strain evidence="1 2">JCM 14735</strain>
    </source>
</reference>
<dbReference type="Pfam" id="PF21848">
    <property type="entry name" value="DUF6907"/>
    <property type="match status" value="1"/>
</dbReference>
<name>A0ABN2KUJ0_9MICC</name>